<feature type="transmembrane region" description="Helical" evidence="1">
    <location>
        <begin position="118"/>
        <end position="138"/>
    </location>
</feature>
<evidence type="ECO:0000256" key="1">
    <source>
        <dbReference type="SAM" id="Phobius"/>
    </source>
</evidence>
<evidence type="ECO:0000313" key="3">
    <source>
        <dbReference type="Proteomes" id="UP000419743"/>
    </source>
</evidence>
<dbReference type="Proteomes" id="UP000419743">
    <property type="component" value="Unassembled WGS sequence"/>
</dbReference>
<dbReference type="Pfam" id="PF06772">
    <property type="entry name" value="LtrA"/>
    <property type="match status" value="1"/>
</dbReference>
<evidence type="ECO:0000313" key="2">
    <source>
        <dbReference type="EMBL" id="VZO35710.1"/>
    </source>
</evidence>
<feature type="transmembrane region" description="Helical" evidence="1">
    <location>
        <begin position="92"/>
        <end position="112"/>
    </location>
</feature>
<name>A0A7M4DFL7_9MICO</name>
<dbReference type="InterPro" id="IPR010640">
    <property type="entry name" value="Low_temperature_requirement_A"/>
</dbReference>
<proteinExistence type="predicted"/>
<organism evidence="2 3">
    <name type="scientific">Occultella aeris</name>
    <dbReference type="NCBI Taxonomy" id="2761496"/>
    <lineage>
        <taxon>Bacteria</taxon>
        <taxon>Bacillati</taxon>
        <taxon>Actinomycetota</taxon>
        <taxon>Actinomycetes</taxon>
        <taxon>Micrococcales</taxon>
        <taxon>Ruaniaceae</taxon>
        <taxon>Occultella</taxon>
    </lineage>
</organism>
<reference evidence="2 3" key="1">
    <citation type="submission" date="2019-11" db="EMBL/GenBank/DDBJ databases">
        <authorList>
            <person name="Criscuolo A."/>
        </authorList>
    </citation>
    <scope>NUCLEOTIDE SEQUENCE [LARGE SCALE GENOMIC DNA]</scope>
    <source>
        <strain evidence="2">CIP111667</strain>
    </source>
</reference>
<dbReference type="EMBL" id="CACRYJ010000015">
    <property type="protein sequence ID" value="VZO35710.1"/>
    <property type="molecule type" value="Genomic_DNA"/>
</dbReference>
<dbReference type="PANTHER" id="PTHR36840">
    <property type="entry name" value="BLL5714 PROTEIN"/>
    <property type="match status" value="1"/>
</dbReference>
<protein>
    <submittedName>
        <fullName evidence="2">Bacterial low temperature requirement A protein (LtrA)</fullName>
    </submittedName>
</protein>
<keyword evidence="3" id="KW-1185">Reference proteome</keyword>
<dbReference type="AlphaFoldDB" id="A0A7M4DFL7"/>
<sequence length="413" mass="44641">MDGPFTRGAWGMRTNVLRRGQGHDSNRVGYIELFFDLVFVFAVTQLSHSLITHPDLTTLAHTLILAAAVWYMWIDTTWVTNWLDPERLPVRALLITMMLFGLVMSGAIPEAFGPKALLFAVTFVTIQVGRSLFTVYALARHWPVNAVNFARITIWLAVSGIFWIAGALVGDDRLQLALWALAVVIDYCGPRAMFRVPVLGATDPATWTVRGEHMAERVGLFMIITLGESIIITGSAFAELELTPVTVAAFLAAFASTVLMWLLYFDRAEGRATAFFAGSERTGMIAQTGYTYVPLLMVLGIVGTAVADELVLLHPTGHDDVGHADPWTAGLICGAAAIFLIGNVLFRRATGRAWSRPHLAGVAALAVLYAAHAVLAPLAINWISNAVLLGVICWDLAGTGEPAGSAPEPASDR</sequence>
<feature type="transmembrane region" description="Helical" evidence="1">
    <location>
        <begin position="218"/>
        <end position="238"/>
    </location>
</feature>
<accession>A0A7M4DFL7</accession>
<comment type="caution">
    <text evidence="2">The sequence shown here is derived from an EMBL/GenBank/DDBJ whole genome shotgun (WGS) entry which is preliminary data.</text>
</comment>
<dbReference type="RefSeq" id="WP_197522307.1">
    <property type="nucleotide sequence ID" value="NZ_CACRYJ010000015.1"/>
</dbReference>
<feature type="transmembrane region" description="Helical" evidence="1">
    <location>
        <begin position="358"/>
        <end position="380"/>
    </location>
</feature>
<feature type="transmembrane region" description="Helical" evidence="1">
    <location>
        <begin position="176"/>
        <end position="194"/>
    </location>
</feature>
<keyword evidence="1" id="KW-0812">Transmembrane</keyword>
<feature type="transmembrane region" description="Helical" evidence="1">
    <location>
        <begin position="285"/>
        <end position="307"/>
    </location>
</feature>
<keyword evidence="1" id="KW-1133">Transmembrane helix</keyword>
<keyword evidence="1" id="KW-0472">Membrane</keyword>
<feature type="transmembrane region" description="Helical" evidence="1">
    <location>
        <begin position="28"/>
        <end position="47"/>
    </location>
</feature>
<feature type="transmembrane region" description="Helical" evidence="1">
    <location>
        <begin position="327"/>
        <end position="346"/>
    </location>
</feature>
<feature type="transmembrane region" description="Helical" evidence="1">
    <location>
        <begin position="150"/>
        <end position="170"/>
    </location>
</feature>
<feature type="transmembrane region" description="Helical" evidence="1">
    <location>
        <begin position="59"/>
        <end position="80"/>
    </location>
</feature>
<dbReference type="PANTHER" id="PTHR36840:SF1">
    <property type="entry name" value="BLL5714 PROTEIN"/>
    <property type="match status" value="1"/>
</dbReference>
<feature type="transmembrane region" description="Helical" evidence="1">
    <location>
        <begin position="244"/>
        <end position="264"/>
    </location>
</feature>
<gene>
    <name evidence="2" type="ORF">HALOF300_00908</name>
</gene>